<sequence>MTERVRVAVRIRPFIASDPADAELNTLVIDPTHVSVGHRHVFKVDRVYMMEDTTAQVYAVSVAPLVSRFISGTNACVLAYGQTGTGKTFTVRSLLPLLLRDILADATAAAAAAPAPAAAATAAAPLLYLQYVEVYGETIRDLLVELPTTPPGPHGEAAAKVRLVATNAATAGAAAAATGCTLVGATVAPIATAEQAASLIARGEARRATGATAVHANSSRSHAVLTLHHARLACRFDVVDLAGSEREKKTRNVGVRLQESIAINTALLALGAVIRALSRAHKSNTAKEAAALREGGGGGGGGGEDEEEQQRRQRTPHIPYRSSTLTRLLQDTLGGTSATLFIACVAPDTHNKDETLRTLHYCALALRVLNTPLQQQERRLRRDQSPPLGHRRGGSASHAVSPLSLRGGGDGDDGDVTAAEDAATSQAAQLLELQYTYADLQQQYDERGAALASIGAAYATVRERLTLCERELRADEDVFAQQIRATHALLCENQKLRRRLSKAASHRRQPSTSPAPVDTRTRDLDLDDNDGDGGGGSDSAPIDVLRRRLIAGARGAVDGLAAAAAAAHPPRSTHSPHRLKNSGAERNDTPQAGVRARRGGGAAVVVDTTPPLLLPPAAAATTEGSASASLAAAPVQSFIEYLLGLHGIATAAAPAAAPATAATARALALSAATASSLSSVRHSGAVSAAAGGGGGRGHDGGAAAQIAEEPTSTPCDVAVSASAAGDALRRGGLSSPDDGGGAVVQLATEVLRHRNITAELQHEVRRLQAELDGTQRESALLRLELKELKELFTA</sequence>
<keyword evidence="4 6" id="KW-0067">ATP-binding</keyword>
<feature type="region of interest" description="Disordered" evidence="8">
    <location>
        <begin position="284"/>
        <end position="323"/>
    </location>
</feature>
<dbReference type="InterPro" id="IPR027640">
    <property type="entry name" value="Kinesin-like_fam"/>
</dbReference>
<dbReference type="GO" id="GO:0008017">
    <property type="term" value="F:microtubule binding"/>
    <property type="evidence" value="ECO:0007669"/>
    <property type="project" value="InterPro"/>
</dbReference>
<comment type="similarity">
    <text evidence="6">Belongs to the TRAFAC class myosin-kinesin ATPase superfamily. Kinesin family.</text>
</comment>
<feature type="binding site" evidence="6">
    <location>
        <begin position="81"/>
        <end position="88"/>
    </location>
    <ligand>
        <name>ATP</name>
        <dbReference type="ChEBI" id="CHEBI:30616"/>
    </ligand>
</feature>
<dbReference type="PANTHER" id="PTHR47969">
    <property type="entry name" value="CHROMOSOME-ASSOCIATED KINESIN KIF4A-RELATED"/>
    <property type="match status" value="1"/>
</dbReference>
<dbReference type="PRINTS" id="PR00380">
    <property type="entry name" value="KINESINHEAVY"/>
</dbReference>
<evidence type="ECO:0000313" key="10">
    <source>
        <dbReference type="EMBL" id="KAK7201432.1"/>
    </source>
</evidence>
<feature type="region of interest" description="Disordered" evidence="8">
    <location>
        <begin position="375"/>
        <end position="417"/>
    </location>
</feature>
<feature type="domain" description="Kinesin motor" evidence="9">
    <location>
        <begin position="4"/>
        <end position="368"/>
    </location>
</feature>
<feature type="region of interest" description="Disordered" evidence="8">
    <location>
        <begin position="500"/>
        <end position="541"/>
    </location>
</feature>
<dbReference type="Proteomes" id="UP001430356">
    <property type="component" value="Unassembled WGS sequence"/>
</dbReference>
<comment type="caution">
    <text evidence="10">The sequence shown here is derived from an EMBL/GenBank/DDBJ whole genome shotgun (WGS) entry which is preliminary data.</text>
</comment>
<feature type="compositionally biased region" description="Basic residues" evidence="8">
    <location>
        <begin position="500"/>
        <end position="509"/>
    </location>
</feature>
<dbReference type="GO" id="GO:0007052">
    <property type="term" value="P:mitotic spindle organization"/>
    <property type="evidence" value="ECO:0007669"/>
    <property type="project" value="TreeGrafter"/>
</dbReference>
<evidence type="ECO:0000256" key="6">
    <source>
        <dbReference type="PROSITE-ProRule" id="PRU00283"/>
    </source>
</evidence>
<dbReference type="GO" id="GO:0007018">
    <property type="term" value="P:microtubule-based movement"/>
    <property type="evidence" value="ECO:0007669"/>
    <property type="project" value="InterPro"/>
</dbReference>
<dbReference type="AlphaFoldDB" id="A0AAW0FA44"/>
<evidence type="ECO:0000259" key="9">
    <source>
        <dbReference type="PROSITE" id="PS50067"/>
    </source>
</evidence>
<evidence type="ECO:0000313" key="11">
    <source>
        <dbReference type="Proteomes" id="UP001430356"/>
    </source>
</evidence>
<gene>
    <name evidence="10" type="ORF">NESM_000205900</name>
</gene>
<protein>
    <submittedName>
        <fullName evidence="10">Kinesin</fullName>
    </submittedName>
</protein>
<feature type="region of interest" description="Disordered" evidence="8">
    <location>
        <begin position="562"/>
        <end position="600"/>
    </location>
</feature>
<proteinExistence type="inferred from homology"/>
<feature type="coiled-coil region" evidence="7">
    <location>
        <begin position="757"/>
        <end position="791"/>
    </location>
</feature>
<evidence type="ECO:0000256" key="3">
    <source>
        <dbReference type="ARBA" id="ARBA00022741"/>
    </source>
</evidence>
<dbReference type="GO" id="GO:0051231">
    <property type="term" value="P:spindle elongation"/>
    <property type="evidence" value="ECO:0007669"/>
    <property type="project" value="TreeGrafter"/>
</dbReference>
<keyword evidence="2" id="KW-0963">Cytoplasm</keyword>
<dbReference type="Pfam" id="PF00225">
    <property type="entry name" value="Kinesin"/>
    <property type="match status" value="1"/>
</dbReference>
<dbReference type="SMART" id="SM00129">
    <property type="entry name" value="KISc"/>
    <property type="match status" value="1"/>
</dbReference>
<comment type="subcellular location">
    <subcellularLocation>
        <location evidence="1">Cytoplasm</location>
    </subcellularLocation>
</comment>
<keyword evidence="3 6" id="KW-0547">Nucleotide-binding</keyword>
<dbReference type="GO" id="GO:0005875">
    <property type="term" value="C:microtubule associated complex"/>
    <property type="evidence" value="ECO:0007669"/>
    <property type="project" value="TreeGrafter"/>
</dbReference>
<dbReference type="GO" id="GO:0005737">
    <property type="term" value="C:cytoplasm"/>
    <property type="evidence" value="ECO:0007669"/>
    <property type="project" value="UniProtKB-SubCell"/>
</dbReference>
<evidence type="ECO:0000256" key="7">
    <source>
        <dbReference type="SAM" id="Coils"/>
    </source>
</evidence>
<dbReference type="InterPro" id="IPR036961">
    <property type="entry name" value="Kinesin_motor_dom_sf"/>
</dbReference>
<dbReference type="EMBL" id="JAECZO010000015">
    <property type="protein sequence ID" value="KAK7201432.1"/>
    <property type="molecule type" value="Genomic_DNA"/>
</dbReference>
<dbReference type="InterPro" id="IPR001752">
    <property type="entry name" value="Kinesin_motor_dom"/>
</dbReference>
<dbReference type="SUPFAM" id="SSF52540">
    <property type="entry name" value="P-loop containing nucleoside triphosphate hydrolases"/>
    <property type="match status" value="1"/>
</dbReference>
<dbReference type="InterPro" id="IPR027417">
    <property type="entry name" value="P-loop_NTPase"/>
</dbReference>
<dbReference type="Gene3D" id="3.40.850.10">
    <property type="entry name" value="Kinesin motor domain"/>
    <property type="match status" value="1"/>
</dbReference>
<evidence type="ECO:0000256" key="2">
    <source>
        <dbReference type="ARBA" id="ARBA00022490"/>
    </source>
</evidence>
<evidence type="ECO:0000256" key="5">
    <source>
        <dbReference type="ARBA" id="ARBA00023054"/>
    </source>
</evidence>
<dbReference type="PANTHER" id="PTHR47969:SF15">
    <property type="entry name" value="CHROMOSOME-ASSOCIATED KINESIN KIF4A-RELATED"/>
    <property type="match status" value="1"/>
</dbReference>
<dbReference type="GO" id="GO:0003777">
    <property type="term" value="F:microtubule motor activity"/>
    <property type="evidence" value="ECO:0007669"/>
    <property type="project" value="InterPro"/>
</dbReference>
<reference evidence="10 11" key="1">
    <citation type="journal article" date="2021" name="MBio">
        <title>A New Model Trypanosomatid, Novymonas esmeraldas: Genomic Perception of Its 'Candidatus Pandoraea novymonadis' Endosymbiont.</title>
        <authorList>
            <person name="Zakharova A."/>
            <person name="Saura A."/>
            <person name="Butenko A."/>
            <person name="Podesvova L."/>
            <person name="Warmusova S."/>
            <person name="Kostygov A.Y."/>
            <person name="Nenarokova A."/>
            <person name="Lukes J."/>
            <person name="Opperdoes F.R."/>
            <person name="Yurchenko V."/>
        </authorList>
    </citation>
    <scope>NUCLEOTIDE SEQUENCE [LARGE SCALE GENOMIC DNA]</scope>
    <source>
        <strain evidence="10 11">E262AT.01</strain>
    </source>
</reference>
<evidence type="ECO:0000256" key="8">
    <source>
        <dbReference type="SAM" id="MobiDB-lite"/>
    </source>
</evidence>
<keyword evidence="11" id="KW-1185">Reference proteome</keyword>
<accession>A0AAW0FA44</accession>
<evidence type="ECO:0000256" key="1">
    <source>
        <dbReference type="ARBA" id="ARBA00004496"/>
    </source>
</evidence>
<keyword evidence="5 7" id="KW-0175">Coiled coil</keyword>
<dbReference type="PROSITE" id="PS50067">
    <property type="entry name" value="KINESIN_MOTOR_2"/>
    <property type="match status" value="1"/>
</dbReference>
<name>A0AAW0FA44_9TRYP</name>
<dbReference type="GO" id="GO:0005524">
    <property type="term" value="F:ATP binding"/>
    <property type="evidence" value="ECO:0007669"/>
    <property type="project" value="UniProtKB-UniRule"/>
</dbReference>
<organism evidence="10 11">
    <name type="scientific">Novymonas esmeraldas</name>
    <dbReference type="NCBI Taxonomy" id="1808958"/>
    <lineage>
        <taxon>Eukaryota</taxon>
        <taxon>Discoba</taxon>
        <taxon>Euglenozoa</taxon>
        <taxon>Kinetoplastea</taxon>
        <taxon>Metakinetoplastina</taxon>
        <taxon>Trypanosomatida</taxon>
        <taxon>Trypanosomatidae</taxon>
        <taxon>Novymonas</taxon>
    </lineage>
</organism>
<keyword evidence="6" id="KW-0505">Motor protein</keyword>
<evidence type="ECO:0000256" key="4">
    <source>
        <dbReference type="ARBA" id="ARBA00022840"/>
    </source>
</evidence>